<organism evidence="8 9">
    <name type="scientific">Bombardia bombarda</name>
    <dbReference type="NCBI Taxonomy" id="252184"/>
    <lineage>
        <taxon>Eukaryota</taxon>
        <taxon>Fungi</taxon>
        <taxon>Dikarya</taxon>
        <taxon>Ascomycota</taxon>
        <taxon>Pezizomycotina</taxon>
        <taxon>Sordariomycetes</taxon>
        <taxon>Sordariomycetidae</taxon>
        <taxon>Sordariales</taxon>
        <taxon>Lasiosphaeriaceae</taxon>
        <taxon>Bombardia</taxon>
    </lineage>
</organism>
<dbReference type="PANTHER" id="PTHR42940">
    <property type="entry name" value="ALCOHOL DEHYDROGENASE 1-RELATED"/>
    <property type="match status" value="1"/>
</dbReference>
<dbReference type="InterPro" id="IPR020843">
    <property type="entry name" value="ER"/>
</dbReference>
<evidence type="ECO:0000313" key="9">
    <source>
        <dbReference type="Proteomes" id="UP001174934"/>
    </source>
</evidence>
<dbReference type="FunFam" id="3.40.50.720:FF:000039">
    <property type="entry name" value="Alcohol dehydrogenase AdhP"/>
    <property type="match status" value="1"/>
</dbReference>
<comment type="cofactor">
    <cofactor evidence="1">
        <name>Zn(2+)</name>
        <dbReference type="ChEBI" id="CHEBI:29105"/>
    </cofactor>
</comment>
<dbReference type="InterPro" id="IPR013154">
    <property type="entry name" value="ADH-like_N"/>
</dbReference>
<evidence type="ECO:0000313" key="8">
    <source>
        <dbReference type="EMBL" id="KAK0636071.1"/>
    </source>
</evidence>
<dbReference type="SMART" id="SM00829">
    <property type="entry name" value="PKS_ER"/>
    <property type="match status" value="1"/>
</dbReference>
<dbReference type="Gene3D" id="3.40.50.720">
    <property type="entry name" value="NAD(P)-binding Rossmann-like Domain"/>
    <property type="match status" value="1"/>
</dbReference>
<name>A0AA39XM12_9PEZI</name>
<reference evidence="8" key="1">
    <citation type="submission" date="2023-06" db="EMBL/GenBank/DDBJ databases">
        <title>Genome-scale phylogeny and comparative genomics of the fungal order Sordariales.</title>
        <authorList>
            <consortium name="Lawrence Berkeley National Laboratory"/>
            <person name="Hensen N."/>
            <person name="Bonometti L."/>
            <person name="Westerberg I."/>
            <person name="Brannstrom I.O."/>
            <person name="Guillou S."/>
            <person name="Cros-Aarteil S."/>
            <person name="Calhoun S."/>
            <person name="Haridas S."/>
            <person name="Kuo A."/>
            <person name="Mondo S."/>
            <person name="Pangilinan J."/>
            <person name="Riley R."/>
            <person name="LaButti K."/>
            <person name="Andreopoulos B."/>
            <person name="Lipzen A."/>
            <person name="Chen C."/>
            <person name="Yanf M."/>
            <person name="Daum C."/>
            <person name="Ng V."/>
            <person name="Clum A."/>
            <person name="Steindorff A."/>
            <person name="Ohm R."/>
            <person name="Martin F."/>
            <person name="Silar P."/>
            <person name="Natvig D."/>
            <person name="Lalanne C."/>
            <person name="Gautier V."/>
            <person name="Ament-velasquez S.L."/>
            <person name="Kruys A."/>
            <person name="Hutchinson M.I."/>
            <person name="Powell A.J."/>
            <person name="Barry K."/>
            <person name="Miller A.N."/>
            <person name="Grigoriev I.V."/>
            <person name="Debuchy R."/>
            <person name="Gladieux P."/>
            <person name="Thoren M.H."/>
            <person name="Johannesson H."/>
        </authorList>
    </citation>
    <scope>NUCLEOTIDE SEQUENCE</scope>
    <source>
        <strain evidence="8">SMH3391-2</strain>
    </source>
</reference>
<evidence type="ECO:0000256" key="6">
    <source>
        <dbReference type="ARBA" id="ARBA00023027"/>
    </source>
</evidence>
<dbReference type="Pfam" id="PF00107">
    <property type="entry name" value="ADH_zinc_N"/>
    <property type="match status" value="1"/>
</dbReference>
<dbReference type="InterPro" id="IPR011032">
    <property type="entry name" value="GroES-like_sf"/>
</dbReference>
<dbReference type="EMBL" id="JAULSR010000001">
    <property type="protein sequence ID" value="KAK0636071.1"/>
    <property type="molecule type" value="Genomic_DNA"/>
</dbReference>
<keyword evidence="3" id="KW-0479">Metal-binding</keyword>
<dbReference type="Proteomes" id="UP001174934">
    <property type="component" value="Unassembled WGS sequence"/>
</dbReference>
<evidence type="ECO:0000256" key="4">
    <source>
        <dbReference type="ARBA" id="ARBA00022833"/>
    </source>
</evidence>
<dbReference type="InterPro" id="IPR013149">
    <property type="entry name" value="ADH-like_C"/>
</dbReference>
<dbReference type="GO" id="GO:0046872">
    <property type="term" value="F:metal ion binding"/>
    <property type="evidence" value="ECO:0007669"/>
    <property type="project" value="UniProtKB-KW"/>
</dbReference>
<evidence type="ECO:0000259" key="7">
    <source>
        <dbReference type="SMART" id="SM00829"/>
    </source>
</evidence>
<gene>
    <name evidence="8" type="ORF">B0T17DRAFT_503554</name>
</gene>
<comment type="similarity">
    <text evidence="2">Belongs to the zinc-containing alcohol dehydrogenase family.</text>
</comment>
<feature type="domain" description="Enoyl reductase (ER)" evidence="7">
    <location>
        <begin position="20"/>
        <end position="358"/>
    </location>
</feature>
<dbReference type="Pfam" id="PF08240">
    <property type="entry name" value="ADH_N"/>
    <property type="match status" value="1"/>
</dbReference>
<dbReference type="InterPro" id="IPR036291">
    <property type="entry name" value="NAD(P)-bd_dom_sf"/>
</dbReference>
<dbReference type="GO" id="GO:0005737">
    <property type="term" value="C:cytoplasm"/>
    <property type="evidence" value="ECO:0007669"/>
    <property type="project" value="TreeGrafter"/>
</dbReference>
<dbReference type="GO" id="GO:0004022">
    <property type="term" value="F:alcohol dehydrogenase (NAD+) activity"/>
    <property type="evidence" value="ECO:0007669"/>
    <property type="project" value="TreeGrafter"/>
</dbReference>
<comment type="caution">
    <text evidence="8">The sequence shown here is derived from an EMBL/GenBank/DDBJ whole genome shotgun (WGS) entry which is preliminary data.</text>
</comment>
<accession>A0AA39XM12</accession>
<sequence>MAATTTIPPKMKAARVTAYNTPYTLTTIPTPTPTPSSLGPYDLLIKIAVASHCHTDTMVASGTFATALPCTGSHEGAGTVVSAGSSAATSFHPGDRVMCGIPLHPCGRCADCDPTSPESQRQYCTAITGHVGVTVDGCFAEYARVDARSSTHVPDCVSLLSAAPLACAGRTAWRAVAQAGLQPGQTLAIVGSGGGLGHLAIQFAKGKGLFVVGVDARDEGLALSRDNGADVVLDARKGKAAVVGEVQRLTDPAGVDAAITLADADGAAALACAVTKPHGTMVQVAQPDEVRVPFQELIFRDIRIKGSLICSYEESRDMMAFIAEHGVSVRTVPFYGLDRIHELVEAVEMGRISGKAAIVVDEEQLEREKEFGAKY</sequence>
<dbReference type="SUPFAM" id="SSF50129">
    <property type="entry name" value="GroES-like"/>
    <property type="match status" value="1"/>
</dbReference>
<keyword evidence="4" id="KW-0862">Zinc</keyword>
<keyword evidence="6" id="KW-0520">NAD</keyword>
<dbReference type="AlphaFoldDB" id="A0AA39XM12"/>
<keyword evidence="9" id="KW-1185">Reference proteome</keyword>
<dbReference type="PANTHER" id="PTHR42940:SF8">
    <property type="entry name" value="VACUOLAR PROTEIN SORTING-ASSOCIATED PROTEIN 11"/>
    <property type="match status" value="1"/>
</dbReference>
<proteinExistence type="inferred from homology"/>
<dbReference type="SUPFAM" id="SSF51735">
    <property type="entry name" value="NAD(P)-binding Rossmann-fold domains"/>
    <property type="match status" value="1"/>
</dbReference>
<evidence type="ECO:0000256" key="3">
    <source>
        <dbReference type="ARBA" id="ARBA00022723"/>
    </source>
</evidence>
<evidence type="ECO:0000256" key="2">
    <source>
        <dbReference type="ARBA" id="ARBA00008072"/>
    </source>
</evidence>
<protein>
    <submittedName>
        <fullName evidence="8">Chaperonin 10-like protein</fullName>
    </submittedName>
</protein>
<evidence type="ECO:0000256" key="5">
    <source>
        <dbReference type="ARBA" id="ARBA00023002"/>
    </source>
</evidence>
<evidence type="ECO:0000256" key="1">
    <source>
        <dbReference type="ARBA" id="ARBA00001947"/>
    </source>
</evidence>
<keyword evidence="5" id="KW-0560">Oxidoreductase</keyword>
<dbReference type="Gene3D" id="3.90.180.10">
    <property type="entry name" value="Medium-chain alcohol dehydrogenases, catalytic domain"/>
    <property type="match status" value="1"/>
</dbReference>